<feature type="domain" description="Response regulatory" evidence="3">
    <location>
        <begin position="142"/>
        <end position="257"/>
    </location>
</feature>
<sequence length="261" mass="27717">MSSSSSVAAPFEKTRVLVVEDHDDCLLTMVELLSGAGCEVRSARNGPDAVAIARDFQPDVMFLDLGLPVMSGYEVARILRADPRTAGMMIVAVTGYGMPQERERSTSAGIDLHLVKPVPFQQLHAALNAATTHVPAQRQNQTVLVVDDNPAGRYATARGLGAAGFKVLEASTGKEAMELAVRAHAMVLDVFLPDLDGRQVCRALRAQVATANLPIVHVSSVCVSEFDADEGRRAGGDAYLVTPVPTVTLARVIDSLIAARS</sequence>
<reference evidence="4 5" key="1">
    <citation type="submission" date="2019-12" db="EMBL/GenBank/DDBJ databases">
        <authorList>
            <person name="Huq M.A."/>
        </authorList>
    </citation>
    <scope>NUCLEOTIDE SEQUENCE [LARGE SCALE GENOMIC DNA]</scope>
    <source>
        <strain evidence="4 5">MAH-25</strain>
    </source>
</reference>
<protein>
    <submittedName>
        <fullName evidence="4">Response regulator</fullName>
    </submittedName>
</protein>
<evidence type="ECO:0000313" key="5">
    <source>
        <dbReference type="Proteomes" id="UP000469385"/>
    </source>
</evidence>
<dbReference type="PANTHER" id="PTHR44591">
    <property type="entry name" value="STRESS RESPONSE REGULATOR PROTEIN 1"/>
    <property type="match status" value="1"/>
</dbReference>
<evidence type="ECO:0000256" key="1">
    <source>
        <dbReference type="ARBA" id="ARBA00022553"/>
    </source>
</evidence>
<proteinExistence type="predicted"/>
<dbReference type="Pfam" id="PF00072">
    <property type="entry name" value="Response_reg"/>
    <property type="match status" value="2"/>
</dbReference>
<dbReference type="Gene3D" id="3.40.50.2300">
    <property type="match status" value="2"/>
</dbReference>
<comment type="caution">
    <text evidence="4">The sequence shown here is derived from an EMBL/GenBank/DDBJ whole genome shotgun (WGS) entry which is preliminary data.</text>
</comment>
<evidence type="ECO:0000313" key="4">
    <source>
        <dbReference type="EMBL" id="MVQ31144.1"/>
    </source>
</evidence>
<evidence type="ECO:0000259" key="3">
    <source>
        <dbReference type="PROSITE" id="PS50110"/>
    </source>
</evidence>
<accession>A0A6N8IW08</accession>
<keyword evidence="1 2" id="KW-0597">Phosphoprotein</keyword>
<feature type="modified residue" description="4-aspartylphosphate" evidence="2">
    <location>
        <position position="64"/>
    </location>
</feature>
<dbReference type="InterPro" id="IPR001789">
    <property type="entry name" value="Sig_transdc_resp-reg_receiver"/>
</dbReference>
<organism evidence="4 5">
    <name type="scientific">Ramlibacter pinisoli</name>
    <dbReference type="NCBI Taxonomy" id="2682844"/>
    <lineage>
        <taxon>Bacteria</taxon>
        <taxon>Pseudomonadati</taxon>
        <taxon>Pseudomonadota</taxon>
        <taxon>Betaproteobacteria</taxon>
        <taxon>Burkholderiales</taxon>
        <taxon>Comamonadaceae</taxon>
        <taxon>Ramlibacter</taxon>
    </lineage>
</organism>
<dbReference type="InterPro" id="IPR011006">
    <property type="entry name" value="CheY-like_superfamily"/>
</dbReference>
<dbReference type="EMBL" id="WSEL01000009">
    <property type="protein sequence ID" value="MVQ31144.1"/>
    <property type="molecule type" value="Genomic_DNA"/>
</dbReference>
<dbReference type="AlphaFoldDB" id="A0A6N8IW08"/>
<feature type="domain" description="Response regulatory" evidence="3">
    <location>
        <begin position="15"/>
        <end position="131"/>
    </location>
</feature>
<keyword evidence="5" id="KW-1185">Reference proteome</keyword>
<dbReference type="InterPro" id="IPR050595">
    <property type="entry name" value="Bact_response_regulator"/>
</dbReference>
<feature type="modified residue" description="4-aspartylphosphate" evidence="2">
    <location>
        <position position="189"/>
    </location>
</feature>
<dbReference type="Proteomes" id="UP000469385">
    <property type="component" value="Unassembled WGS sequence"/>
</dbReference>
<name>A0A6N8IW08_9BURK</name>
<gene>
    <name evidence="4" type="ORF">GON04_16920</name>
</gene>
<dbReference type="SMART" id="SM00448">
    <property type="entry name" value="REC"/>
    <property type="match status" value="2"/>
</dbReference>
<dbReference type="GO" id="GO:0000160">
    <property type="term" value="P:phosphorelay signal transduction system"/>
    <property type="evidence" value="ECO:0007669"/>
    <property type="project" value="InterPro"/>
</dbReference>
<dbReference type="PANTHER" id="PTHR44591:SF3">
    <property type="entry name" value="RESPONSE REGULATORY DOMAIN-CONTAINING PROTEIN"/>
    <property type="match status" value="1"/>
</dbReference>
<dbReference type="RefSeq" id="WP_157399231.1">
    <property type="nucleotide sequence ID" value="NZ_WSEL01000009.1"/>
</dbReference>
<dbReference type="SUPFAM" id="SSF52172">
    <property type="entry name" value="CheY-like"/>
    <property type="match status" value="2"/>
</dbReference>
<evidence type="ECO:0000256" key="2">
    <source>
        <dbReference type="PROSITE-ProRule" id="PRU00169"/>
    </source>
</evidence>
<dbReference type="PROSITE" id="PS50110">
    <property type="entry name" value="RESPONSE_REGULATORY"/>
    <property type="match status" value="2"/>
</dbReference>